<feature type="signal peptide" evidence="3">
    <location>
        <begin position="1"/>
        <end position="23"/>
    </location>
</feature>
<evidence type="ECO:0000256" key="1">
    <source>
        <dbReference type="ARBA" id="ARBA00005622"/>
    </source>
</evidence>
<dbReference type="InterPro" id="IPR029058">
    <property type="entry name" value="AB_hydrolase_fold"/>
</dbReference>
<dbReference type="SUPFAM" id="SSF48452">
    <property type="entry name" value="TPR-like"/>
    <property type="match status" value="1"/>
</dbReference>
<evidence type="ECO:0000313" key="4">
    <source>
        <dbReference type="EMBL" id="MBC8755364.1"/>
    </source>
</evidence>
<dbReference type="Gene3D" id="3.40.50.1820">
    <property type="entry name" value="alpha/beta hydrolase"/>
    <property type="match status" value="1"/>
</dbReference>
<evidence type="ECO:0000256" key="3">
    <source>
        <dbReference type="SAM" id="SignalP"/>
    </source>
</evidence>
<organism evidence="4 5">
    <name type="scientific">Kordia aestuariivivens</name>
    <dbReference type="NCBI Taxonomy" id="2759037"/>
    <lineage>
        <taxon>Bacteria</taxon>
        <taxon>Pseudomonadati</taxon>
        <taxon>Bacteroidota</taxon>
        <taxon>Flavobacteriia</taxon>
        <taxon>Flavobacteriales</taxon>
        <taxon>Flavobacteriaceae</taxon>
        <taxon>Kordia</taxon>
    </lineage>
</organism>
<name>A0ABR7Q9X7_9FLAO</name>
<keyword evidence="3" id="KW-0732">Signal</keyword>
<proteinExistence type="inferred from homology"/>
<dbReference type="GO" id="GO:0016787">
    <property type="term" value="F:hydrolase activity"/>
    <property type="evidence" value="ECO:0007669"/>
    <property type="project" value="UniProtKB-KW"/>
</dbReference>
<dbReference type="RefSeq" id="WP_187562409.1">
    <property type="nucleotide sequence ID" value="NZ_JACGWS010000006.1"/>
</dbReference>
<comment type="similarity">
    <text evidence="1">Belongs to the esterase D family.</text>
</comment>
<dbReference type="InterPro" id="IPR011990">
    <property type="entry name" value="TPR-like_helical_dom_sf"/>
</dbReference>
<protein>
    <submittedName>
        <fullName evidence="4">Alpha/beta hydrolase</fullName>
    </submittedName>
</protein>
<dbReference type="EMBL" id="JACGWS010000006">
    <property type="protein sequence ID" value="MBC8755364.1"/>
    <property type="molecule type" value="Genomic_DNA"/>
</dbReference>
<dbReference type="InterPro" id="IPR052558">
    <property type="entry name" value="Siderophore_Hydrolase_D"/>
</dbReference>
<comment type="caution">
    <text evidence="4">The sequence shown here is derived from an EMBL/GenBank/DDBJ whole genome shotgun (WGS) entry which is preliminary data.</text>
</comment>
<sequence length="417" mass="47579">MKNKVLSFVICILAYTSFFYSSAQSNQDNLFQIGTKDSVYSNILKENRKIWVQVPESANATTNHPNTYPVVYVLDGRVHFLSICAILNQLAPDTVPEMIVVGIENSENRTRDLTPTKVKEARGASDWVKDSGGGEKFTDFIAKELIPYIDKKYPTTTHKTLVGHSFGGLLVVNTVLNHPELFTNYIAIDPSLWWDNEVLSLQLSERLSDKKYERKSLFLSIANPLPPDTEKDLNVLVKDTTYRTEGLRATYKFSKIASKATHSTLQFSYKYYENENHGTVPMISIYDGLYALYPWYKMSGSFVNVLTNPDTDAKAVTKAFNDRYKTLSNHLGYTIHPEEDLLNNLGFMFMSNDPKKSFALFTMLIEAYPRNANGYDSMSDYYISQKDIKNAIKYVEMAYKISGGNYHKEKLEKLKKK</sequence>
<dbReference type="Pfam" id="PF00756">
    <property type="entry name" value="Esterase"/>
    <property type="match status" value="1"/>
</dbReference>
<keyword evidence="2 4" id="KW-0378">Hydrolase</keyword>
<reference evidence="4 5" key="1">
    <citation type="submission" date="2020-07" db="EMBL/GenBank/DDBJ databases">
        <title>Description of Kordia aestuariivivens sp. nov., isolated from a tidal flat.</title>
        <authorList>
            <person name="Park S."/>
            <person name="Yoon J.-H."/>
        </authorList>
    </citation>
    <scope>NUCLEOTIDE SEQUENCE [LARGE SCALE GENOMIC DNA]</scope>
    <source>
        <strain evidence="4 5">YSTF-M3</strain>
    </source>
</reference>
<accession>A0ABR7Q9X7</accession>
<gene>
    <name evidence="4" type="ORF">H2O64_11805</name>
</gene>
<keyword evidence="5" id="KW-1185">Reference proteome</keyword>
<dbReference type="InterPro" id="IPR000801">
    <property type="entry name" value="Esterase-like"/>
</dbReference>
<dbReference type="PANTHER" id="PTHR40841">
    <property type="entry name" value="SIDEROPHORE TRIACETYLFUSARININE C ESTERASE"/>
    <property type="match status" value="1"/>
</dbReference>
<dbReference type="Proteomes" id="UP000619238">
    <property type="component" value="Unassembled WGS sequence"/>
</dbReference>
<evidence type="ECO:0000256" key="2">
    <source>
        <dbReference type="ARBA" id="ARBA00022801"/>
    </source>
</evidence>
<dbReference type="PANTHER" id="PTHR40841:SF2">
    <property type="entry name" value="SIDEROPHORE-DEGRADING ESTERASE (EUROFUNG)"/>
    <property type="match status" value="1"/>
</dbReference>
<evidence type="ECO:0000313" key="5">
    <source>
        <dbReference type="Proteomes" id="UP000619238"/>
    </source>
</evidence>
<dbReference type="SUPFAM" id="SSF53474">
    <property type="entry name" value="alpha/beta-Hydrolases"/>
    <property type="match status" value="1"/>
</dbReference>
<feature type="chain" id="PRO_5047405829" evidence="3">
    <location>
        <begin position="24"/>
        <end position="417"/>
    </location>
</feature>